<name>A0A392NS10_9FABA</name>
<organism evidence="1 2">
    <name type="scientific">Trifolium medium</name>
    <dbReference type="NCBI Taxonomy" id="97028"/>
    <lineage>
        <taxon>Eukaryota</taxon>
        <taxon>Viridiplantae</taxon>
        <taxon>Streptophyta</taxon>
        <taxon>Embryophyta</taxon>
        <taxon>Tracheophyta</taxon>
        <taxon>Spermatophyta</taxon>
        <taxon>Magnoliopsida</taxon>
        <taxon>eudicotyledons</taxon>
        <taxon>Gunneridae</taxon>
        <taxon>Pentapetalae</taxon>
        <taxon>rosids</taxon>
        <taxon>fabids</taxon>
        <taxon>Fabales</taxon>
        <taxon>Fabaceae</taxon>
        <taxon>Papilionoideae</taxon>
        <taxon>50 kb inversion clade</taxon>
        <taxon>NPAAA clade</taxon>
        <taxon>Hologalegina</taxon>
        <taxon>IRL clade</taxon>
        <taxon>Trifolieae</taxon>
        <taxon>Trifolium</taxon>
    </lineage>
</organism>
<dbReference type="AlphaFoldDB" id="A0A392NS10"/>
<proteinExistence type="predicted"/>
<evidence type="ECO:0000313" key="2">
    <source>
        <dbReference type="Proteomes" id="UP000265520"/>
    </source>
</evidence>
<keyword evidence="2" id="KW-1185">Reference proteome</keyword>
<comment type="caution">
    <text evidence="1">The sequence shown here is derived from an EMBL/GenBank/DDBJ whole genome shotgun (WGS) entry which is preliminary data.</text>
</comment>
<sequence>MSLKMEMKLIRAKKRDCQVTESATQESRLMLSSSACAQDLGAPLCSGPASALCSGPASALGAA</sequence>
<dbReference type="EMBL" id="LXQA010047603">
    <property type="protein sequence ID" value="MCI01939.1"/>
    <property type="molecule type" value="Genomic_DNA"/>
</dbReference>
<evidence type="ECO:0000313" key="1">
    <source>
        <dbReference type="EMBL" id="MCI01939.1"/>
    </source>
</evidence>
<accession>A0A392NS10</accession>
<dbReference type="Proteomes" id="UP000265520">
    <property type="component" value="Unassembled WGS sequence"/>
</dbReference>
<reference evidence="1 2" key="1">
    <citation type="journal article" date="2018" name="Front. Plant Sci.">
        <title>Red Clover (Trifolium pratense) and Zigzag Clover (T. medium) - A Picture of Genomic Similarities and Differences.</title>
        <authorList>
            <person name="Dluhosova J."/>
            <person name="Istvanek J."/>
            <person name="Nedelnik J."/>
            <person name="Repkova J."/>
        </authorList>
    </citation>
    <scope>NUCLEOTIDE SEQUENCE [LARGE SCALE GENOMIC DNA]</scope>
    <source>
        <strain evidence="2">cv. 10/8</strain>
        <tissue evidence="1">Leaf</tissue>
    </source>
</reference>
<protein>
    <submittedName>
        <fullName evidence="1">Uncharacterized protein</fullName>
    </submittedName>
</protein>